<reference evidence="5" key="1">
    <citation type="journal article" date="2014" name="Front. Microbiol.">
        <title>High frequency of phylogenetically diverse reductive dehalogenase-homologous genes in deep subseafloor sedimentary metagenomes.</title>
        <authorList>
            <person name="Kawai M."/>
            <person name="Futagami T."/>
            <person name="Toyoda A."/>
            <person name="Takaki Y."/>
            <person name="Nishi S."/>
            <person name="Hori S."/>
            <person name="Arai W."/>
            <person name="Tsubouchi T."/>
            <person name="Morono Y."/>
            <person name="Uchiyama I."/>
            <person name="Ito T."/>
            <person name="Fujiyama A."/>
            <person name="Inagaki F."/>
            <person name="Takami H."/>
        </authorList>
    </citation>
    <scope>NUCLEOTIDE SEQUENCE</scope>
    <source>
        <strain evidence="5">Expedition CK06-06</strain>
    </source>
</reference>
<evidence type="ECO:0000256" key="2">
    <source>
        <dbReference type="ARBA" id="ARBA00022576"/>
    </source>
</evidence>
<protein>
    <recommendedName>
        <fullName evidence="6">Aminotransferase class III-fold pyridoxal phosphate-dependent enzyme</fullName>
    </recommendedName>
</protein>
<evidence type="ECO:0000256" key="3">
    <source>
        <dbReference type="ARBA" id="ARBA00022679"/>
    </source>
</evidence>
<dbReference type="InterPro" id="IPR015422">
    <property type="entry name" value="PyrdxlP-dep_Trfase_small"/>
</dbReference>
<dbReference type="PANTHER" id="PTHR11986">
    <property type="entry name" value="AMINOTRANSFERASE CLASS III"/>
    <property type="match status" value="1"/>
</dbReference>
<name>X0W7T7_9ZZZZ</name>
<feature type="non-terminal residue" evidence="5">
    <location>
        <position position="1"/>
    </location>
</feature>
<dbReference type="Gene3D" id="3.90.1150.10">
    <property type="entry name" value="Aspartate Aminotransferase, domain 1"/>
    <property type="match status" value="1"/>
</dbReference>
<comment type="caution">
    <text evidence="5">The sequence shown here is derived from an EMBL/GenBank/DDBJ whole genome shotgun (WGS) entry which is preliminary data.</text>
</comment>
<keyword evidence="2" id="KW-0032">Aminotransferase</keyword>
<dbReference type="GO" id="GO:0008483">
    <property type="term" value="F:transaminase activity"/>
    <property type="evidence" value="ECO:0007669"/>
    <property type="project" value="UniProtKB-KW"/>
</dbReference>
<evidence type="ECO:0000256" key="1">
    <source>
        <dbReference type="ARBA" id="ARBA00001933"/>
    </source>
</evidence>
<keyword evidence="4" id="KW-0663">Pyridoxal phosphate</keyword>
<proteinExistence type="predicted"/>
<dbReference type="SUPFAM" id="SSF53383">
    <property type="entry name" value="PLP-dependent transferases"/>
    <property type="match status" value="1"/>
</dbReference>
<feature type="non-terminal residue" evidence="5">
    <location>
        <position position="259"/>
    </location>
</feature>
<dbReference type="PANTHER" id="PTHR11986:SF79">
    <property type="entry name" value="ACETYLORNITHINE AMINOTRANSFERASE, MITOCHONDRIAL"/>
    <property type="match status" value="1"/>
</dbReference>
<evidence type="ECO:0008006" key="6">
    <source>
        <dbReference type="Google" id="ProtNLM"/>
    </source>
</evidence>
<gene>
    <name evidence="5" type="ORF">S01H1_53006</name>
</gene>
<dbReference type="InterPro" id="IPR050103">
    <property type="entry name" value="Class-III_PLP-dep_AT"/>
</dbReference>
<organism evidence="5">
    <name type="scientific">marine sediment metagenome</name>
    <dbReference type="NCBI Taxonomy" id="412755"/>
    <lineage>
        <taxon>unclassified sequences</taxon>
        <taxon>metagenomes</taxon>
        <taxon>ecological metagenomes</taxon>
    </lineage>
</organism>
<dbReference type="AlphaFoldDB" id="X0W7T7"/>
<evidence type="ECO:0000313" key="5">
    <source>
        <dbReference type="EMBL" id="GAG20673.1"/>
    </source>
</evidence>
<evidence type="ECO:0000256" key="4">
    <source>
        <dbReference type="ARBA" id="ARBA00022898"/>
    </source>
</evidence>
<dbReference type="Pfam" id="PF00202">
    <property type="entry name" value="Aminotran_3"/>
    <property type="match status" value="1"/>
</dbReference>
<dbReference type="GO" id="GO:0042802">
    <property type="term" value="F:identical protein binding"/>
    <property type="evidence" value="ECO:0007669"/>
    <property type="project" value="TreeGrafter"/>
</dbReference>
<dbReference type="InterPro" id="IPR015421">
    <property type="entry name" value="PyrdxlP-dep_Trfase_major"/>
</dbReference>
<dbReference type="InterPro" id="IPR015424">
    <property type="entry name" value="PyrdxlP-dep_Trfase"/>
</dbReference>
<dbReference type="GO" id="GO:0030170">
    <property type="term" value="F:pyridoxal phosphate binding"/>
    <property type="evidence" value="ECO:0007669"/>
    <property type="project" value="InterPro"/>
</dbReference>
<dbReference type="EMBL" id="BARS01034299">
    <property type="protein sequence ID" value="GAG20673.1"/>
    <property type="molecule type" value="Genomic_DNA"/>
</dbReference>
<keyword evidence="3" id="KW-0808">Transferase</keyword>
<dbReference type="Gene3D" id="3.40.640.10">
    <property type="entry name" value="Type I PLP-dependent aspartate aminotransferase-like (Major domain)"/>
    <property type="match status" value="1"/>
</dbReference>
<dbReference type="InterPro" id="IPR005814">
    <property type="entry name" value="Aminotrans_3"/>
</dbReference>
<sequence length="259" mass="29185">GYGITFDGAFHGRTLGALSLNRSKHVQRRWYPEIPKILTAEFNDEDWSVNLRVDPEEIAFVIVEPFQGEGGYVPATQGFMEETRHFTEVHDIPLIIDEIQAGLGRTGEWWCFEHYDIVPDIITAGKALQISAVIGKEKYFPVEKGRISGTWAEGNILNSALGYMVIDIIRRDNLLDNAEDLGEYFRNELRKLGLFDHVRGMGLMIGVTPIQSDRRNEMVEASAQKGLLVIGCGVASIRFLPPLNINKHEIDVCIENSKR</sequence>
<accession>X0W7T7</accession>
<comment type="cofactor">
    <cofactor evidence="1">
        <name>pyridoxal 5'-phosphate</name>
        <dbReference type="ChEBI" id="CHEBI:597326"/>
    </cofactor>
</comment>